<dbReference type="GO" id="GO:0032259">
    <property type="term" value="P:methylation"/>
    <property type="evidence" value="ECO:0007669"/>
    <property type="project" value="UniProtKB-KW"/>
</dbReference>
<dbReference type="GO" id="GO:0019354">
    <property type="term" value="P:siroheme biosynthetic process"/>
    <property type="evidence" value="ECO:0007669"/>
    <property type="project" value="TreeGrafter"/>
</dbReference>
<accession>A0A366G0T3</accession>
<dbReference type="SUPFAM" id="SSF53790">
    <property type="entry name" value="Tetrapyrrole methylase"/>
    <property type="match status" value="1"/>
</dbReference>
<feature type="domain" description="Tetrapyrrole methylase" evidence="2">
    <location>
        <begin position="19"/>
        <end position="78"/>
    </location>
</feature>
<dbReference type="InterPro" id="IPR014776">
    <property type="entry name" value="4pyrrole_Mease_sub2"/>
</dbReference>
<gene>
    <name evidence="3" type="ORF">DET50_1391</name>
</gene>
<organism evidence="3 4">
    <name type="scientific">Marinobacter pelagius</name>
    <dbReference type="NCBI Taxonomy" id="379482"/>
    <lineage>
        <taxon>Bacteria</taxon>
        <taxon>Pseudomonadati</taxon>
        <taxon>Pseudomonadota</taxon>
        <taxon>Gammaproteobacteria</taxon>
        <taxon>Pseudomonadales</taxon>
        <taxon>Marinobacteraceae</taxon>
        <taxon>Marinobacter</taxon>
    </lineage>
</organism>
<evidence type="ECO:0000256" key="1">
    <source>
        <dbReference type="ARBA" id="ARBA00004953"/>
    </source>
</evidence>
<protein>
    <submittedName>
        <fullName evidence="3">Tetrapyrrole (Corrin/porphyrin) methylase-like protein</fullName>
    </submittedName>
</protein>
<dbReference type="GO" id="GO:0004851">
    <property type="term" value="F:uroporphyrin-III C-methyltransferase activity"/>
    <property type="evidence" value="ECO:0007669"/>
    <property type="project" value="TreeGrafter"/>
</dbReference>
<evidence type="ECO:0000313" key="4">
    <source>
        <dbReference type="Proteomes" id="UP000252995"/>
    </source>
</evidence>
<name>A0A366G0T3_9GAMM</name>
<comment type="pathway">
    <text evidence="1">Cofactor biosynthesis; adenosylcobalamin biosynthesis.</text>
</comment>
<dbReference type="Pfam" id="PF00590">
    <property type="entry name" value="TP_methylase"/>
    <property type="match status" value="1"/>
</dbReference>
<comment type="caution">
    <text evidence="3">The sequence shown here is derived from an EMBL/GenBank/DDBJ whole genome shotgun (WGS) entry which is preliminary data.</text>
</comment>
<proteinExistence type="predicted"/>
<dbReference type="PANTHER" id="PTHR45790">
    <property type="entry name" value="SIROHEME SYNTHASE-RELATED"/>
    <property type="match status" value="1"/>
</dbReference>
<dbReference type="EMBL" id="QNRO01000039">
    <property type="protein sequence ID" value="RBP19569.1"/>
    <property type="molecule type" value="Genomic_DNA"/>
</dbReference>
<dbReference type="InterPro" id="IPR035996">
    <property type="entry name" value="4pyrrol_Methylase_sf"/>
</dbReference>
<dbReference type="RefSeq" id="WP_404932759.1">
    <property type="nucleotide sequence ID" value="NZ_QNRO01000039.1"/>
</dbReference>
<evidence type="ECO:0000259" key="2">
    <source>
        <dbReference type="Pfam" id="PF00590"/>
    </source>
</evidence>
<dbReference type="InterPro" id="IPR000878">
    <property type="entry name" value="4pyrrol_Mease"/>
</dbReference>
<dbReference type="PANTHER" id="PTHR45790:SF1">
    <property type="entry name" value="SIROHEME SYNTHASE"/>
    <property type="match status" value="1"/>
</dbReference>
<dbReference type="InterPro" id="IPR050161">
    <property type="entry name" value="Siro_Cobalamin_biosynth"/>
</dbReference>
<dbReference type="Proteomes" id="UP000252995">
    <property type="component" value="Unassembled WGS sequence"/>
</dbReference>
<dbReference type="AlphaFoldDB" id="A0A366G0T3"/>
<evidence type="ECO:0000313" key="3">
    <source>
        <dbReference type="EMBL" id="RBP19569.1"/>
    </source>
</evidence>
<sequence>MAFYQPEIPDTQNDSCDLPWKDFVQNNQTLVFYMGLVGLPIISRQLIEHGMAPDMPVALVSKGTTPEQHVVTGTLETIVSRVDAEQVRAPTLVIIGQVVSLRDKLDWVAGLPGGSL</sequence>
<dbReference type="Gene3D" id="3.30.950.10">
    <property type="entry name" value="Methyltransferase, Cobalt-precorrin-4 Transmethylase, Domain 2"/>
    <property type="match status" value="1"/>
</dbReference>
<keyword evidence="3" id="KW-0489">Methyltransferase</keyword>
<reference evidence="3 4" key="1">
    <citation type="submission" date="2018-06" db="EMBL/GenBank/DDBJ databases">
        <title>Freshwater and sediment microbial communities from various areas in North America, analyzing microbe dynamics in response to fracking.</title>
        <authorList>
            <person name="Lamendella R."/>
        </authorList>
    </citation>
    <scope>NUCLEOTIDE SEQUENCE [LARGE SCALE GENOMIC DNA]</scope>
    <source>
        <strain evidence="3 4">114J</strain>
    </source>
</reference>
<keyword evidence="3" id="KW-0808">Transferase</keyword>